<protein>
    <recommendedName>
        <fullName evidence="3">Antitoxin Xre/MbcA/ParS-like toxin-binding domain-containing protein</fullName>
    </recommendedName>
</protein>
<dbReference type="Proteomes" id="UP000199382">
    <property type="component" value="Unassembled WGS sequence"/>
</dbReference>
<dbReference type="RefSeq" id="WP_093164941.1">
    <property type="nucleotide sequence ID" value="NZ_FNEK01000140.1"/>
</dbReference>
<dbReference type="OrthoDB" id="8039031at2"/>
<dbReference type="EMBL" id="FNEK01000140">
    <property type="protein sequence ID" value="SDL97420.1"/>
    <property type="molecule type" value="Genomic_DNA"/>
</dbReference>
<gene>
    <name evidence="1" type="ORF">SAMN04488026_11403</name>
</gene>
<organism evidence="1 2">
    <name type="scientific">Aliiruegeria lutimaris</name>
    <dbReference type="NCBI Taxonomy" id="571298"/>
    <lineage>
        <taxon>Bacteria</taxon>
        <taxon>Pseudomonadati</taxon>
        <taxon>Pseudomonadota</taxon>
        <taxon>Alphaproteobacteria</taxon>
        <taxon>Rhodobacterales</taxon>
        <taxon>Roseobacteraceae</taxon>
        <taxon>Aliiruegeria</taxon>
    </lineage>
</organism>
<dbReference type="Pfam" id="PF25948">
    <property type="entry name" value="DUF7986"/>
    <property type="match status" value="1"/>
</dbReference>
<sequence length="444" mass="49519">MARANGVDGLIGFIGKDNTWRERLLQVIDEHIGPALEEFDLEFGDLDELLGDPWPMTLWGCAFEDLLGRTYGAGETNVVDVYLGRRGWNESAEDRAYLASLRATAPSLYEVSQIVPGKSMELRDLLSDADPVTVREKSATRILKPWDRIAVRVVPQGKDYVISGALLHFPAEAAEFLLDGLRQTLDLDPESELRLDEDVRRCCAPLFANAWLFTQLPKILDPEMPTLTNSSGDLLEFHDLRFALSTGVLQKDVLSRLSKRSDLVPEGQKAWSWITAAPETRSAQGGGMTLDTSMGGQTVLGYLELKGKVLTLSVNSAERAGRGRVMLTDTLGDLVKPSLTSIRTVEQELEEREEAPADEIPLDIARQIVHEHLDRHYRDTLDQPIPALGGKTPRQAARSADGRTKVIAWLKHIENSSARNMESPMAEYDFRWMWEELGVLDART</sequence>
<reference evidence="1 2" key="1">
    <citation type="submission" date="2016-10" db="EMBL/GenBank/DDBJ databases">
        <authorList>
            <person name="de Groot N.N."/>
        </authorList>
    </citation>
    <scope>NUCLEOTIDE SEQUENCE [LARGE SCALE GENOMIC DNA]</scope>
    <source>
        <strain evidence="1 2">DSM 25294</strain>
    </source>
</reference>
<accession>A0A1G9PF60</accession>
<evidence type="ECO:0000313" key="1">
    <source>
        <dbReference type="EMBL" id="SDL97420.1"/>
    </source>
</evidence>
<keyword evidence="2" id="KW-1185">Reference proteome</keyword>
<evidence type="ECO:0008006" key="3">
    <source>
        <dbReference type="Google" id="ProtNLM"/>
    </source>
</evidence>
<dbReference type="InterPro" id="IPR058292">
    <property type="entry name" value="DUF7986"/>
</dbReference>
<dbReference type="STRING" id="571298.SAMN04488026_11403"/>
<name>A0A1G9PF60_9RHOB</name>
<proteinExistence type="predicted"/>
<evidence type="ECO:0000313" key="2">
    <source>
        <dbReference type="Proteomes" id="UP000199382"/>
    </source>
</evidence>
<dbReference type="AlphaFoldDB" id="A0A1G9PF60"/>